<keyword evidence="1" id="KW-0175">Coiled coil</keyword>
<evidence type="ECO:0000256" key="1">
    <source>
        <dbReference type="SAM" id="Coils"/>
    </source>
</evidence>
<dbReference type="InterPro" id="IPR002372">
    <property type="entry name" value="PQQ_rpt_dom"/>
</dbReference>
<dbReference type="OrthoDB" id="4824484at2"/>
<feature type="domain" description="Pyrrolo-quinoline quinone repeat" evidence="3">
    <location>
        <begin position="677"/>
        <end position="815"/>
    </location>
</feature>
<gene>
    <name evidence="4" type="ORF">ADK37_05845</name>
</gene>
<dbReference type="SMART" id="SM00564">
    <property type="entry name" value="PQQ"/>
    <property type="match status" value="7"/>
</dbReference>
<dbReference type="STRING" id="67356.AQJ84_40150"/>
<dbReference type="PANTHER" id="PTHR34512">
    <property type="entry name" value="CELL SURFACE PROTEIN"/>
    <property type="match status" value="1"/>
</dbReference>
<dbReference type="RefSeq" id="WP_053190414.1">
    <property type="nucleotide sequence ID" value="NZ_KQ949012.1"/>
</dbReference>
<dbReference type="InterPro" id="IPR015943">
    <property type="entry name" value="WD40/YVTN_repeat-like_dom_sf"/>
</dbReference>
<feature type="compositionally biased region" description="Low complexity" evidence="2">
    <location>
        <begin position="424"/>
        <end position="433"/>
    </location>
</feature>
<feature type="compositionally biased region" description="Low complexity" evidence="2">
    <location>
        <begin position="362"/>
        <end position="373"/>
    </location>
</feature>
<feature type="domain" description="Pyrrolo-quinoline quinone repeat" evidence="3">
    <location>
        <begin position="436"/>
        <end position="519"/>
    </location>
</feature>
<comment type="caution">
    <text evidence="4">The sequence shown here is derived from an EMBL/GenBank/DDBJ whole genome shotgun (WGS) entry which is preliminary data.</text>
</comment>
<reference evidence="5" key="1">
    <citation type="submission" date="2015-07" db="EMBL/GenBank/DDBJ databases">
        <authorList>
            <person name="Ju K.-S."/>
            <person name="Doroghazi J.R."/>
            <person name="Metcalf W.W."/>
        </authorList>
    </citation>
    <scope>NUCLEOTIDE SEQUENCE [LARGE SCALE GENOMIC DNA]</scope>
    <source>
        <strain evidence="5">NRRL 2290</strain>
    </source>
</reference>
<dbReference type="Pfam" id="PF13360">
    <property type="entry name" value="PQQ_2"/>
    <property type="match status" value="2"/>
</dbReference>
<feature type="region of interest" description="Disordered" evidence="2">
    <location>
        <begin position="202"/>
        <end position="240"/>
    </location>
</feature>
<name>A0A0L8LWE2_9ACTN</name>
<dbReference type="SUPFAM" id="SSF50998">
    <property type="entry name" value="Quinoprotein alcohol dehydrogenase-like"/>
    <property type="match status" value="1"/>
</dbReference>
<evidence type="ECO:0000259" key="3">
    <source>
        <dbReference type="Pfam" id="PF13360"/>
    </source>
</evidence>
<sequence>MAAWLREITADRTLNELVAEFGTYKRATWGEFRNGHKPIPLGLLRTVVTALVTEPRLQEVELERGGALHRAATAAAAAQDRAGAQGAGLPVRELQLRLDEARRGHIEVQQALLDNKDTIRVLEATITSLEDRCAQLEAERDLALRQARSVAAVEQNLEAFGIVLARTEQRLELALRDQVSAEVLLVDVRRRAEGYRRELQALRQAGPADAGTAPRPEGAAGAGQEETRARTAPDARRQPQHWEYELLLETVDDSRQTQRESLAGVRRRMGIADPLEQDPRRTDVVEGTVTVVRPHDMVVRPHGMDAVDISPECDVRAGAGGAKETAGADDGSPRPVSVRAPWWRRRPGRGTAATVLAPALQAGTAPRRTAGLGRRLRGKAAARGAAPRWLSGLSAVMLIGLSASAASPPLPASSAGGGKPGPSPSVKGSEPVPSVRWTTTLAGFASLGPVSGSTRFVQDSKHLRAVDTTTGTTLWSKPAPGATGGTMAFGDDTLYATDDSTTLQARDGATGALRWSRDLAGLLPPLKQERRSLFFGMSQPRLSRTAPDVVLVSFWRTQLPAPLPQPTASQPGIVPSAFRARPAMCVTYGCVSDAPQSFITASMDEVTAAVNVRTGAVVWQTDGEFLAQAGQICLVSDEDGTRGVDCGTGTVHWSIDADCDAAVVIDAGSAAVCTAHGFVYRIDVSFGREAWQSSAVPTPQGPPQAAHETIYLTSGNGRLYALDQDTGGTRWSAAAGRSTSSPVPGRSQVYVAGADGRLYAFDAATGAREWSAPAGGHITTEPRVSGATVYVGAQDGRVYALNRTTGARRWSASAGGGAVEALHTAGSRVTTLTDQHTARHR</sequence>
<feature type="coiled-coil region" evidence="1">
    <location>
        <begin position="119"/>
        <end position="146"/>
    </location>
</feature>
<dbReference type="InterPro" id="IPR018391">
    <property type="entry name" value="PQQ_b-propeller_rpt"/>
</dbReference>
<organism evidence="4 5">
    <name type="scientific">Streptomyces resistomycificus</name>
    <dbReference type="NCBI Taxonomy" id="67356"/>
    <lineage>
        <taxon>Bacteria</taxon>
        <taxon>Bacillati</taxon>
        <taxon>Actinomycetota</taxon>
        <taxon>Actinomycetes</taxon>
        <taxon>Kitasatosporales</taxon>
        <taxon>Streptomycetaceae</taxon>
        <taxon>Streptomyces</taxon>
        <taxon>Streptomyces aurantiacus group</taxon>
    </lineage>
</organism>
<protein>
    <recommendedName>
        <fullName evidence="3">Pyrrolo-quinoline quinone repeat domain-containing protein</fullName>
    </recommendedName>
</protein>
<evidence type="ECO:0000256" key="2">
    <source>
        <dbReference type="SAM" id="MobiDB-lite"/>
    </source>
</evidence>
<dbReference type="Gene3D" id="2.130.10.10">
    <property type="entry name" value="YVTN repeat-like/Quinoprotein amine dehydrogenase"/>
    <property type="match status" value="2"/>
</dbReference>
<dbReference type="Proteomes" id="UP000037251">
    <property type="component" value="Unassembled WGS sequence"/>
</dbReference>
<proteinExistence type="predicted"/>
<dbReference type="AlphaFoldDB" id="A0A0L8LWE2"/>
<accession>A0A0L8LWE2</accession>
<feature type="compositionally biased region" description="Basic and acidic residues" evidence="2">
    <location>
        <begin position="225"/>
        <end position="240"/>
    </location>
</feature>
<evidence type="ECO:0000313" key="4">
    <source>
        <dbReference type="EMBL" id="KOG42394.1"/>
    </source>
</evidence>
<keyword evidence="5" id="KW-1185">Reference proteome</keyword>
<evidence type="ECO:0000313" key="5">
    <source>
        <dbReference type="Proteomes" id="UP000037251"/>
    </source>
</evidence>
<feature type="region of interest" description="Disordered" evidence="2">
    <location>
        <begin position="316"/>
        <end position="383"/>
    </location>
</feature>
<dbReference type="PATRIC" id="fig|67356.5.peg.1282"/>
<dbReference type="InterPro" id="IPR011047">
    <property type="entry name" value="Quinoprotein_ADH-like_sf"/>
</dbReference>
<dbReference type="PANTHER" id="PTHR34512:SF30">
    <property type="entry name" value="OUTER MEMBRANE PROTEIN ASSEMBLY FACTOR BAMB"/>
    <property type="match status" value="1"/>
</dbReference>
<dbReference type="EMBL" id="LGUS01000026">
    <property type="protein sequence ID" value="KOG42394.1"/>
    <property type="molecule type" value="Genomic_DNA"/>
</dbReference>
<feature type="region of interest" description="Disordered" evidence="2">
    <location>
        <begin position="407"/>
        <end position="433"/>
    </location>
</feature>